<evidence type="ECO:0000256" key="1">
    <source>
        <dbReference type="ARBA" id="ARBA00023002"/>
    </source>
</evidence>
<dbReference type="InterPro" id="IPR002579">
    <property type="entry name" value="Met_Sox_Rdtase_MsrB_dom"/>
</dbReference>
<dbReference type="NCBIfam" id="NF004042">
    <property type="entry name" value="PRK05550.1"/>
    <property type="match status" value="1"/>
</dbReference>
<dbReference type="PANTHER" id="PTHR43774">
    <property type="entry name" value="PEPTIDE METHIONINE SULFOXIDE REDUCTASE"/>
    <property type="match status" value="1"/>
</dbReference>
<keyword evidence="9" id="KW-0732">Signal</keyword>
<dbReference type="HAMAP" id="MF_01401">
    <property type="entry name" value="MsrA"/>
    <property type="match status" value="1"/>
</dbReference>
<dbReference type="NCBIfam" id="TIGR00357">
    <property type="entry name" value="peptide-methionine (R)-S-oxide reductase MsrB"/>
    <property type="match status" value="1"/>
</dbReference>
<comment type="catalytic activity">
    <reaction evidence="5 7">
        <text>L-methionyl-[protein] + [thioredoxin]-disulfide + H2O = L-methionyl-(R)-S-oxide-[protein] + [thioredoxin]-dithiol</text>
        <dbReference type="Rhea" id="RHEA:24164"/>
        <dbReference type="Rhea" id="RHEA-COMP:10698"/>
        <dbReference type="Rhea" id="RHEA-COMP:10700"/>
        <dbReference type="Rhea" id="RHEA-COMP:12313"/>
        <dbReference type="Rhea" id="RHEA-COMP:12314"/>
        <dbReference type="ChEBI" id="CHEBI:15377"/>
        <dbReference type="ChEBI" id="CHEBI:16044"/>
        <dbReference type="ChEBI" id="CHEBI:29950"/>
        <dbReference type="ChEBI" id="CHEBI:45764"/>
        <dbReference type="ChEBI" id="CHEBI:50058"/>
        <dbReference type="EC" id="1.8.4.12"/>
    </reaction>
</comment>
<gene>
    <name evidence="8" type="primary">msrA</name>
    <name evidence="7" type="synonym">msrB</name>
    <name evidence="11" type="ORF">SOCEGT47_072100</name>
</gene>
<dbReference type="InterPro" id="IPR036509">
    <property type="entry name" value="Met_Sox_Rdtase_MsrA_sf"/>
</dbReference>
<dbReference type="GO" id="GO:0033744">
    <property type="term" value="F:L-methionine:thioredoxin-disulfide S-oxidoreductase activity"/>
    <property type="evidence" value="ECO:0007669"/>
    <property type="project" value="RHEA"/>
</dbReference>
<dbReference type="HAMAP" id="MF_01400">
    <property type="entry name" value="MsrB"/>
    <property type="match status" value="1"/>
</dbReference>
<dbReference type="Gene3D" id="2.170.150.20">
    <property type="entry name" value="Peptide methionine sulfoxide reductase"/>
    <property type="match status" value="1"/>
</dbReference>
<dbReference type="InterPro" id="IPR011057">
    <property type="entry name" value="Mss4-like_sf"/>
</dbReference>
<feature type="active site" description="Nucleophile" evidence="7">
    <location>
        <position position="166"/>
    </location>
</feature>
<dbReference type="EC" id="1.8.4.12" evidence="7"/>
<dbReference type="FunFam" id="2.170.150.20:FF:000003">
    <property type="entry name" value="Peptide methionine sulfoxide reductase MsrB"/>
    <property type="match status" value="1"/>
</dbReference>
<evidence type="ECO:0000256" key="8">
    <source>
        <dbReference type="HAMAP-Rule" id="MF_01401"/>
    </source>
</evidence>
<evidence type="ECO:0000256" key="3">
    <source>
        <dbReference type="ARBA" id="ARBA00024679"/>
    </source>
</evidence>
<evidence type="ECO:0000313" key="11">
    <source>
        <dbReference type="EMBL" id="AUX26640.1"/>
    </source>
</evidence>
<comment type="catalytic activity">
    <reaction evidence="4 8">
        <text>L-methionyl-[protein] + [thioredoxin]-disulfide + H2O = L-methionyl-(S)-S-oxide-[protein] + [thioredoxin]-dithiol</text>
        <dbReference type="Rhea" id="RHEA:14217"/>
        <dbReference type="Rhea" id="RHEA-COMP:10698"/>
        <dbReference type="Rhea" id="RHEA-COMP:10700"/>
        <dbReference type="Rhea" id="RHEA-COMP:12313"/>
        <dbReference type="Rhea" id="RHEA-COMP:12315"/>
        <dbReference type="ChEBI" id="CHEBI:15377"/>
        <dbReference type="ChEBI" id="CHEBI:16044"/>
        <dbReference type="ChEBI" id="CHEBI:29950"/>
        <dbReference type="ChEBI" id="CHEBI:44120"/>
        <dbReference type="ChEBI" id="CHEBI:50058"/>
        <dbReference type="EC" id="1.8.4.11"/>
    </reaction>
</comment>
<protein>
    <recommendedName>
        <fullName evidence="7 8">Multifunctional fusion protein</fullName>
    </recommendedName>
    <domain>
        <recommendedName>
            <fullName evidence="8">Peptide methionine sulfoxide reductase MsrA</fullName>
            <shortName evidence="8">Protein-methionine-S-oxide reductase</shortName>
            <ecNumber evidence="8">1.8.4.11</ecNumber>
        </recommendedName>
        <alternativeName>
            <fullName evidence="8">Peptide-methionine (S)-S-oxide reductase</fullName>
            <shortName evidence="8">Peptide Met(O) reductase</shortName>
        </alternativeName>
    </domain>
    <domain>
        <recommendedName>
            <fullName evidence="7">Peptide methionine sulfoxide reductase MsrB</fullName>
            <ecNumber evidence="7">1.8.4.12</ecNumber>
        </recommendedName>
        <alternativeName>
            <fullName evidence="7">Peptide-methionine (R)-S-oxide reductase</fullName>
        </alternativeName>
    </domain>
</protein>
<evidence type="ECO:0000256" key="6">
    <source>
        <dbReference type="ARBA" id="ARBA00048782"/>
    </source>
</evidence>
<dbReference type="Gene3D" id="3.30.1060.10">
    <property type="entry name" value="Peptide methionine sulphoxide reductase MsrA"/>
    <property type="match status" value="1"/>
</dbReference>
<dbReference type="PROSITE" id="PS51257">
    <property type="entry name" value="PROKAR_LIPOPROTEIN"/>
    <property type="match status" value="1"/>
</dbReference>
<feature type="signal peptide" evidence="9">
    <location>
        <begin position="1"/>
        <end position="22"/>
    </location>
</feature>
<organism evidence="11 12">
    <name type="scientific">Sorangium cellulosum</name>
    <name type="common">Polyangium cellulosum</name>
    <dbReference type="NCBI Taxonomy" id="56"/>
    <lineage>
        <taxon>Bacteria</taxon>
        <taxon>Pseudomonadati</taxon>
        <taxon>Myxococcota</taxon>
        <taxon>Polyangia</taxon>
        <taxon>Polyangiales</taxon>
        <taxon>Polyangiaceae</taxon>
        <taxon>Sorangium</taxon>
    </lineage>
</organism>
<dbReference type="EC" id="1.8.4.11" evidence="8"/>
<dbReference type="SUPFAM" id="SSF51316">
    <property type="entry name" value="Mss4-like"/>
    <property type="match status" value="1"/>
</dbReference>
<dbReference type="AlphaFoldDB" id="A0A4P2QAG9"/>
<dbReference type="EMBL" id="CP012670">
    <property type="protein sequence ID" value="AUX26640.1"/>
    <property type="molecule type" value="Genomic_DNA"/>
</dbReference>
<feature type="chain" id="PRO_5020920126" description="Multifunctional fusion protein" evidence="9">
    <location>
        <begin position="23"/>
        <end position="383"/>
    </location>
</feature>
<comment type="function">
    <text evidence="3 8">Has an important function as a repair enzyme for proteins that have been inactivated by oxidation. Catalyzes the reversible oxidation-reduction of methionine sulfoxide in proteins to methionine.</text>
</comment>
<keyword evidence="1 7" id="KW-0560">Oxidoreductase</keyword>
<dbReference type="PANTHER" id="PTHR43774:SF1">
    <property type="entry name" value="PEPTIDE METHIONINE SULFOXIDE REDUCTASE MSRA 2"/>
    <property type="match status" value="1"/>
</dbReference>
<evidence type="ECO:0000256" key="4">
    <source>
        <dbReference type="ARBA" id="ARBA00047806"/>
    </source>
</evidence>
<comment type="caution">
    <text evidence="7">Lacks conserved residue(s) required for the propagation of feature annotation.</text>
</comment>
<accession>A0A4P2QAG9</accession>
<dbReference type="Proteomes" id="UP000295781">
    <property type="component" value="Chromosome"/>
</dbReference>
<dbReference type="PROSITE" id="PS51790">
    <property type="entry name" value="MSRB"/>
    <property type="match status" value="1"/>
</dbReference>
<evidence type="ECO:0000256" key="2">
    <source>
        <dbReference type="ARBA" id="ARBA00023268"/>
    </source>
</evidence>
<reference evidence="11 12" key="1">
    <citation type="submission" date="2015-09" db="EMBL/GenBank/DDBJ databases">
        <title>Sorangium comparison.</title>
        <authorList>
            <person name="Zaburannyi N."/>
            <person name="Bunk B."/>
            <person name="Overmann J."/>
            <person name="Mueller R."/>
        </authorList>
    </citation>
    <scope>NUCLEOTIDE SEQUENCE [LARGE SCALE GENOMIC DNA]</scope>
    <source>
        <strain evidence="11 12">So ceGT47</strain>
    </source>
</reference>
<keyword evidence="2" id="KW-0511">Multifunctional enzyme</keyword>
<evidence type="ECO:0000256" key="7">
    <source>
        <dbReference type="HAMAP-Rule" id="MF_01400"/>
    </source>
</evidence>
<dbReference type="InterPro" id="IPR002569">
    <property type="entry name" value="Met_Sox_Rdtase_MsrA_dom"/>
</dbReference>
<dbReference type="RefSeq" id="WP_129354373.1">
    <property type="nucleotide sequence ID" value="NZ_CP012670.1"/>
</dbReference>
<dbReference type="Pfam" id="PF01641">
    <property type="entry name" value="SelR"/>
    <property type="match status" value="1"/>
</dbReference>
<sequence>MDLLRAARLFFTLLLVACAGLACRRAGDARQAGKVAPESKEAVTMSDRSYRKPSEEELRKRLTPLAYEVTQRDATEPPFRNAYWNNHEAGLYVDVASGEPLFSSLDKFDSGTGWPSFTRPVDPERVVTRVDRAHGMIRTEVRSRDGDSHLGHVFEDGPAPTGLRYCINSASLRFIPLSRLEAEGYGAYRPLFEGKAGASQPEGGANACALPAEGEVAGCKATLETAILAGGCFWGMEEILRKIPGVLETEVGYAGGRTKDPTYEDVKTGATGHAESVRIVFDPAKLSYAELLERWFFRMHDPTTRDRQGNDVGTQYRSAIFVTTPEQRRVAEEVKARVDRSGKWRAPIVTEIVEAGPFTRAEDYHQKYLEKYPGGYTCHYLRD</sequence>
<dbReference type="SUPFAM" id="SSF55068">
    <property type="entry name" value="Peptide methionine sulfoxide reductase"/>
    <property type="match status" value="1"/>
</dbReference>
<dbReference type="NCBIfam" id="TIGR00401">
    <property type="entry name" value="msrA"/>
    <property type="match status" value="1"/>
</dbReference>
<dbReference type="GO" id="GO:0033743">
    <property type="term" value="F:peptide-methionine (R)-S-oxide reductase activity"/>
    <property type="evidence" value="ECO:0007669"/>
    <property type="project" value="UniProtKB-UniRule"/>
</dbReference>
<evidence type="ECO:0000256" key="9">
    <source>
        <dbReference type="SAM" id="SignalP"/>
    </source>
</evidence>
<comment type="similarity">
    <text evidence="7">Belongs to the MsrB Met sulfoxide reductase family.</text>
</comment>
<feature type="domain" description="MsrB" evidence="10">
    <location>
        <begin position="55"/>
        <end position="177"/>
    </location>
</feature>
<dbReference type="GO" id="GO:0008113">
    <property type="term" value="F:peptide-methionine (S)-S-oxide reductase activity"/>
    <property type="evidence" value="ECO:0007669"/>
    <property type="project" value="UniProtKB-UniRule"/>
</dbReference>
<dbReference type="Pfam" id="PF01625">
    <property type="entry name" value="PMSR"/>
    <property type="match status" value="1"/>
</dbReference>
<evidence type="ECO:0000256" key="5">
    <source>
        <dbReference type="ARBA" id="ARBA00048488"/>
    </source>
</evidence>
<dbReference type="OrthoDB" id="4174719at2"/>
<name>A0A4P2QAG9_SORCE</name>
<feature type="active site" evidence="8">
    <location>
        <position position="232"/>
    </location>
</feature>
<comment type="catalytic activity">
    <reaction evidence="6 8">
        <text>[thioredoxin]-disulfide + L-methionine + H2O = L-methionine (S)-S-oxide + [thioredoxin]-dithiol</text>
        <dbReference type="Rhea" id="RHEA:19993"/>
        <dbReference type="Rhea" id="RHEA-COMP:10698"/>
        <dbReference type="Rhea" id="RHEA-COMP:10700"/>
        <dbReference type="ChEBI" id="CHEBI:15377"/>
        <dbReference type="ChEBI" id="CHEBI:29950"/>
        <dbReference type="ChEBI" id="CHEBI:50058"/>
        <dbReference type="ChEBI" id="CHEBI:57844"/>
        <dbReference type="ChEBI" id="CHEBI:58772"/>
        <dbReference type="EC" id="1.8.4.11"/>
    </reaction>
</comment>
<evidence type="ECO:0000313" key="12">
    <source>
        <dbReference type="Proteomes" id="UP000295781"/>
    </source>
</evidence>
<comment type="similarity">
    <text evidence="8">Belongs to the MsrA Met sulfoxide reductase family.</text>
</comment>
<evidence type="ECO:0000259" key="10">
    <source>
        <dbReference type="PROSITE" id="PS51790"/>
    </source>
</evidence>
<proteinExistence type="inferred from homology"/>